<organism evidence="3 4">
    <name type="scientific">Tremella mesenterica</name>
    <name type="common">Jelly fungus</name>
    <dbReference type="NCBI Taxonomy" id="5217"/>
    <lineage>
        <taxon>Eukaryota</taxon>
        <taxon>Fungi</taxon>
        <taxon>Dikarya</taxon>
        <taxon>Basidiomycota</taxon>
        <taxon>Agaricomycotina</taxon>
        <taxon>Tremellomycetes</taxon>
        <taxon>Tremellales</taxon>
        <taxon>Tremellaceae</taxon>
        <taxon>Tremella</taxon>
    </lineage>
</organism>
<name>A0A4Q1BPB7_TREME</name>
<evidence type="ECO:0000313" key="4">
    <source>
        <dbReference type="Proteomes" id="UP000289152"/>
    </source>
</evidence>
<dbReference type="STRING" id="5217.A0A4Q1BPB7"/>
<protein>
    <submittedName>
        <fullName evidence="3">Uncharacterized protein</fullName>
    </submittedName>
</protein>
<keyword evidence="2" id="KW-1133">Transmembrane helix</keyword>
<dbReference type="EMBL" id="SDIL01000027">
    <property type="protein sequence ID" value="RXK39736.1"/>
    <property type="molecule type" value="Genomic_DNA"/>
</dbReference>
<reference evidence="3 4" key="1">
    <citation type="submission" date="2016-06" db="EMBL/GenBank/DDBJ databases">
        <title>Evolution of pathogenesis and genome organization in the Tremellales.</title>
        <authorList>
            <person name="Cuomo C."/>
            <person name="Litvintseva A."/>
            <person name="Heitman J."/>
            <person name="Chen Y."/>
            <person name="Sun S."/>
            <person name="Springer D."/>
            <person name="Dromer F."/>
            <person name="Young S."/>
            <person name="Zeng Q."/>
            <person name="Chapman S."/>
            <person name="Gujja S."/>
            <person name="Saif S."/>
            <person name="Birren B."/>
        </authorList>
    </citation>
    <scope>NUCLEOTIDE SEQUENCE [LARGE SCALE GENOMIC DNA]</scope>
    <source>
        <strain evidence="3 4">ATCC 28783</strain>
    </source>
</reference>
<gene>
    <name evidence="3" type="ORF">M231_02929</name>
</gene>
<evidence type="ECO:0000313" key="3">
    <source>
        <dbReference type="EMBL" id="RXK39736.1"/>
    </source>
</evidence>
<evidence type="ECO:0000256" key="1">
    <source>
        <dbReference type="SAM" id="MobiDB-lite"/>
    </source>
</evidence>
<dbReference type="AlphaFoldDB" id="A0A4Q1BPB7"/>
<keyword evidence="2" id="KW-0812">Transmembrane</keyword>
<keyword evidence="4" id="KW-1185">Reference proteome</keyword>
<feature type="transmembrane region" description="Helical" evidence="2">
    <location>
        <begin position="134"/>
        <end position="155"/>
    </location>
</feature>
<comment type="caution">
    <text evidence="3">The sequence shown here is derived from an EMBL/GenBank/DDBJ whole genome shotgun (WGS) entry which is preliminary data.</text>
</comment>
<proteinExistence type="predicted"/>
<feature type="region of interest" description="Disordered" evidence="1">
    <location>
        <begin position="1"/>
        <end position="24"/>
    </location>
</feature>
<dbReference type="Proteomes" id="UP000289152">
    <property type="component" value="Unassembled WGS sequence"/>
</dbReference>
<evidence type="ECO:0000256" key="2">
    <source>
        <dbReference type="SAM" id="Phobius"/>
    </source>
</evidence>
<keyword evidence="2" id="KW-0472">Membrane</keyword>
<accession>A0A4Q1BPB7</accession>
<dbReference type="InParanoid" id="A0A4Q1BPB7"/>
<sequence>MTTHQPICPPMPVDQRPLPSPHSQLQGLWTQPAIPPVSPNGASYESNRPWITFTPSTPDIRVDLPPYITSSPPKYAPLPMVNEHAVLLAPPPHYHTPHCPHSANDPYGCSDAETGVGRCQCCRREGQSQKQLDLVVIVLVVLNVVVWGIVAYGYWAQWSEGTLGDFGQDWWGGSSSSGSGRACSGQDCDWGAFAGCEPS</sequence>